<accession>A0A388TC62</accession>
<dbReference type="Proteomes" id="UP000269352">
    <property type="component" value="Unassembled WGS sequence"/>
</dbReference>
<dbReference type="EMBL" id="BGZN01000026">
    <property type="protein sequence ID" value="GBR73996.1"/>
    <property type="molecule type" value="Genomic_DNA"/>
</dbReference>
<keyword evidence="1" id="KW-1133">Transmembrane helix</keyword>
<feature type="transmembrane region" description="Helical" evidence="1">
    <location>
        <begin position="43"/>
        <end position="60"/>
    </location>
</feature>
<reference evidence="2 3" key="1">
    <citation type="journal article" date="2019" name="ISME J.">
        <title>Genome analyses of uncultured TG2/ZB3 bacteria in 'Margulisbacteria' specifically attached to ectosymbiotic spirochetes of protists in the termite gut.</title>
        <authorList>
            <person name="Utami Y.D."/>
            <person name="Kuwahara H."/>
            <person name="Igai K."/>
            <person name="Murakami T."/>
            <person name="Sugaya K."/>
            <person name="Morikawa T."/>
            <person name="Nagura Y."/>
            <person name="Yuki M."/>
            <person name="Deevong P."/>
            <person name="Inoue T."/>
            <person name="Kihara K."/>
            <person name="Lo N."/>
            <person name="Yamada A."/>
            <person name="Ohkuma M."/>
            <person name="Hongoh Y."/>
        </authorList>
    </citation>
    <scope>NUCLEOTIDE SEQUENCE [LARGE SCALE GENOMIC DNA]</scope>
    <source>
        <strain evidence="2">NkOx7-01</strain>
    </source>
</reference>
<comment type="caution">
    <text evidence="2">The sequence shown here is derived from an EMBL/GenBank/DDBJ whole genome shotgun (WGS) entry which is preliminary data.</text>
</comment>
<keyword evidence="1" id="KW-0472">Membrane</keyword>
<dbReference type="AlphaFoldDB" id="A0A388TC62"/>
<evidence type="ECO:0000313" key="3">
    <source>
        <dbReference type="Proteomes" id="UP000269352"/>
    </source>
</evidence>
<gene>
    <name evidence="2" type="ORF">NO1_1241</name>
</gene>
<sequence length="129" mass="15196">MVDIKELEEKSRSRYGKYTPEPLPPLLAFLSKYVFKKHTPGRSFLNGFITAAVLLYAWFSKNFLPLTLWLIFDVSMTVAAIFYWRAEQKRLNKEMERIGQEVQGIQAEILERKQYFDNIRAELAKTSRN</sequence>
<keyword evidence="3" id="KW-1185">Reference proteome</keyword>
<keyword evidence="1" id="KW-0812">Transmembrane</keyword>
<evidence type="ECO:0000313" key="2">
    <source>
        <dbReference type="EMBL" id="GBR73996.1"/>
    </source>
</evidence>
<feature type="transmembrane region" description="Helical" evidence="1">
    <location>
        <begin position="66"/>
        <end position="84"/>
    </location>
</feature>
<organism evidence="2 3">
    <name type="scientific">Termititenax aidoneus</name>
    <dbReference type="NCBI Taxonomy" id="2218524"/>
    <lineage>
        <taxon>Bacteria</taxon>
        <taxon>Bacillati</taxon>
        <taxon>Candidatus Margulisiibacteriota</taxon>
        <taxon>Candidatus Termititenacia</taxon>
        <taxon>Candidatus Termititenacales</taxon>
        <taxon>Candidatus Termititenacaceae</taxon>
        <taxon>Candidatus Termititenax</taxon>
    </lineage>
</organism>
<name>A0A388TC62_TERA1</name>
<evidence type="ECO:0000256" key="1">
    <source>
        <dbReference type="SAM" id="Phobius"/>
    </source>
</evidence>
<protein>
    <submittedName>
        <fullName evidence="2">Uncharacterized protein</fullName>
    </submittedName>
</protein>
<proteinExistence type="predicted"/>